<dbReference type="GO" id="GO:0016757">
    <property type="term" value="F:glycosyltransferase activity"/>
    <property type="evidence" value="ECO:0007669"/>
    <property type="project" value="InterPro"/>
</dbReference>
<feature type="domain" description="Glycosyl transferase family 1" evidence="2">
    <location>
        <begin position="199"/>
        <end position="362"/>
    </location>
</feature>
<evidence type="ECO:0000259" key="3">
    <source>
        <dbReference type="Pfam" id="PF13439"/>
    </source>
</evidence>
<dbReference type="InterPro" id="IPR001296">
    <property type="entry name" value="Glyco_trans_1"/>
</dbReference>
<reference evidence="4 5" key="1">
    <citation type="submission" date="2019-01" db="EMBL/GenBank/DDBJ databases">
        <title>Draft Genome Sequences of Helcococcus ovis Strains Isolated from the Uterus and Vagina of Dairy Cows with Metritis.</title>
        <authorList>
            <person name="Cunha F."/>
            <person name="Jeon S.J."/>
            <person name="Kutzer P."/>
            <person name="Galvao K.N."/>
        </authorList>
    </citation>
    <scope>NUCLEOTIDE SEQUENCE [LARGE SCALE GENOMIC DNA]</scope>
    <source>
        <strain evidence="4 5">KG-37</strain>
    </source>
</reference>
<dbReference type="InterPro" id="IPR050194">
    <property type="entry name" value="Glycosyltransferase_grp1"/>
</dbReference>
<feature type="domain" description="Glycosyltransferase subfamily 4-like N-terminal" evidence="3">
    <location>
        <begin position="14"/>
        <end position="184"/>
    </location>
</feature>
<dbReference type="Pfam" id="PF13439">
    <property type="entry name" value="Glyco_transf_4"/>
    <property type="match status" value="1"/>
</dbReference>
<dbReference type="SUPFAM" id="SSF53756">
    <property type="entry name" value="UDP-Glycosyltransferase/glycogen phosphorylase"/>
    <property type="match status" value="1"/>
</dbReference>
<dbReference type="AlphaFoldDB" id="A0A4V3IYG9"/>
<dbReference type="EMBL" id="SCFR01000002">
    <property type="protein sequence ID" value="TFF67502.1"/>
    <property type="molecule type" value="Genomic_DNA"/>
</dbReference>
<dbReference type="Gene3D" id="3.40.50.2000">
    <property type="entry name" value="Glycogen Phosphorylase B"/>
    <property type="match status" value="2"/>
</dbReference>
<evidence type="ECO:0000313" key="4">
    <source>
        <dbReference type="EMBL" id="TFF67502.1"/>
    </source>
</evidence>
<gene>
    <name evidence="4" type="ORF">EQF91_00865</name>
</gene>
<dbReference type="Proteomes" id="UP000297454">
    <property type="component" value="Unassembled WGS sequence"/>
</dbReference>
<organism evidence="4 5">
    <name type="scientific">Helcococcus ovis</name>
    <dbReference type="NCBI Taxonomy" id="72026"/>
    <lineage>
        <taxon>Bacteria</taxon>
        <taxon>Bacillati</taxon>
        <taxon>Bacillota</taxon>
        <taxon>Tissierellia</taxon>
        <taxon>Tissierellales</taxon>
        <taxon>Peptoniphilaceae</taxon>
        <taxon>Helcococcus</taxon>
    </lineage>
</organism>
<dbReference type="Pfam" id="PF00534">
    <property type="entry name" value="Glycos_transf_1"/>
    <property type="match status" value="1"/>
</dbReference>
<dbReference type="RefSeq" id="WP_134743987.1">
    <property type="nucleotide sequence ID" value="NZ_JBFNFK010000020.1"/>
</dbReference>
<evidence type="ECO:0000256" key="1">
    <source>
        <dbReference type="SAM" id="Coils"/>
    </source>
</evidence>
<keyword evidence="1" id="KW-0175">Coiled coil</keyword>
<feature type="coiled-coil region" evidence="1">
    <location>
        <begin position="355"/>
        <end position="392"/>
    </location>
</feature>
<sequence length="394" mass="45937">MKIAIFTETYPPYINGVATQTKILKDTYEKLGHEVMVITVGSEKQTKIEFKDNVVYVPGIMLKKIYNYRIALPIHFSRIKIAKEFKPDVVHIQNEFAIGATGLRVAEKLNIPAIYTLHTEYDRFLFYVGLKYFEEFSKKISDKYFRKFYKKADVVTSPSPKAQCYMDRQGINKKVVVIDNAVEFENFRETEETKNFRVKFREKYNLNDDAKAFVFVGRIGDEKNIKELINNWIKSDFPEEKAKLFIIGNGPQFEEIQKQIIKNNFENKIILVGSVPNTEISKYLHAMDYYTTASLSEMHSISMLEAMACGLPAIIKLDKPNKDQIKKGINGYQWDSYEDFNKIFNKILSLSNEEAEKLKQNVLKYSIENDHLNQAKILLDIYQKAIEKKRKENK</sequence>
<evidence type="ECO:0000259" key="2">
    <source>
        <dbReference type="Pfam" id="PF00534"/>
    </source>
</evidence>
<evidence type="ECO:0000313" key="5">
    <source>
        <dbReference type="Proteomes" id="UP000297454"/>
    </source>
</evidence>
<protein>
    <submittedName>
        <fullName evidence="4">Glycosyltransferase family 4 protein</fullName>
    </submittedName>
</protein>
<dbReference type="InterPro" id="IPR028098">
    <property type="entry name" value="Glyco_trans_4-like_N"/>
</dbReference>
<keyword evidence="4" id="KW-0808">Transferase</keyword>
<proteinExistence type="predicted"/>
<comment type="caution">
    <text evidence="4">The sequence shown here is derived from an EMBL/GenBank/DDBJ whole genome shotgun (WGS) entry which is preliminary data.</text>
</comment>
<keyword evidence="5" id="KW-1185">Reference proteome</keyword>
<accession>A0A4V3IYG9</accession>
<dbReference type="PANTHER" id="PTHR45947:SF3">
    <property type="entry name" value="SULFOQUINOVOSYL TRANSFERASE SQD2"/>
    <property type="match status" value="1"/>
</dbReference>
<dbReference type="PANTHER" id="PTHR45947">
    <property type="entry name" value="SULFOQUINOVOSYL TRANSFERASE SQD2"/>
    <property type="match status" value="1"/>
</dbReference>
<name>A0A4V3IYG9_9FIRM</name>